<organism evidence="4 5">
    <name type="scientific">Pseudoalteromonas piscicida</name>
    <dbReference type="NCBI Taxonomy" id="43662"/>
    <lineage>
        <taxon>Bacteria</taxon>
        <taxon>Pseudomonadati</taxon>
        <taxon>Pseudomonadota</taxon>
        <taxon>Gammaproteobacteria</taxon>
        <taxon>Alteromonadales</taxon>
        <taxon>Pseudoalteromonadaceae</taxon>
        <taxon>Pseudoalteromonas</taxon>
    </lineage>
</organism>
<evidence type="ECO:0000313" key="5">
    <source>
        <dbReference type="Proteomes" id="UP000258102"/>
    </source>
</evidence>
<feature type="coiled-coil region" evidence="1">
    <location>
        <begin position="298"/>
        <end position="325"/>
    </location>
</feature>
<feature type="domain" description="G" evidence="2">
    <location>
        <begin position="52"/>
        <end position="159"/>
    </location>
</feature>
<evidence type="ECO:0000259" key="3">
    <source>
        <dbReference type="Pfam" id="PF18709"/>
    </source>
</evidence>
<dbReference type="Proteomes" id="UP000258102">
    <property type="component" value="Chromosome 1"/>
</dbReference>
<dbReference type="EMBL" id="CP031761">
    <property type="protein sequence ID" value="AXR01713.1"/>
    <property type="molecule type" value="Genomic_DNA"/>
</dbReference>
<gene>
    <name evidence="4" type="ORF">D0511_06210</name>
</gene>
<keyword evidence="1" id="KW-0175">Coiled coil</keyword>
<evidence type="ECO:0000256" key="1">
    <source>
        <dbReference type="SAM" id="Coils"/>
    </source>
</evidence>
<dbReference type="KEGG" id="ppis:B1L02_11540"/>
<dbReference type="InterPro" id="IPR049678">
    <property type="entry name" value="LeoA-like"/>
</dbReference>
<dbReference type="Gene3D" id="3.40.50.300">
    <property type="entry name" value="P-loop containing nucleotide triphosphate hydrolases"/>
    <property type="match status" value="1"/>
</dbReference>
<reference evidence="4 5" key="1">
    <citation type="submission" date="2018-08" db="EMBL/GenBank/DDBJ databases">
        <title>Whole Genome Sequences of Two Pseudoalteromonas piscicida Strains, DE1-A and DE2-A, which Exhibit Strong Antibacterial Activity against Vibrio vulnificus.</title>
        <authorList>
            <person name="Richards G.P."/>
            <person name="Needleman D.S."/>
            <person name="Watson M.A."/>
            <person name="Polson S.W."/>
        </authorList>
    </citation>
    <scope>NUCLEOTIDE SEQUENCE [LARGE SCALE GENOMIC DNA]</scope>
    <source>
        <strain evidence="4 5">DE2-A</strain>
    </source>
</reference>
<accession>A0AAD0W465</accession>
<dbReference type="InterPro" id="IPR006073">
    <property type="entry name" value="GTP-bd"/>
</dbReference>
<name>A0AAD0W465_PSEO7</name>
<dbReference type="Pfam" id="PF18709">
    <property type="entry name" value="DLP_helical"/>
    <property type="match status" value="1"/>
</dbReference>
<dbReference type="SUPFAM" id="SSF52540">
    <property type="entry name" value="P-loop containing nucleoside triphosphate hydrolases"/>
    <property type="match status" value="1"/>
</dbReference>
<dbReference type="GO" id="GO:0005525">
    <property type="term" value="F:GTP binding"/>
    <property type="evidence" value="ECO:0007669"/>
    <property type="project" value="InterPro"/>
</dbReference>
<sequence>MKNTLSSFKEIKLLERLKAFLEKGKEIGIEIDPSFISKLQNNLKSIEGDKLKVALVGGFSEGKTSIAAAWMEKLDKSTMKISHQESSNEVKVYEVSSDFVLIDTPGLFGFKEKVNSDTKMLEKYKDLTKKHVSEAHLVLYVMNSTNPIKESHKEDLQWLFRSLNLLPRTIFVLSRFDEVADVEDEEDYQANLAIKQENIANRLNDMIDLSEQEKASLSIVAVAANPFDQGIDYWLHNMDEFKTLSHISTLQQATTNKIRACGGVDELDYDMRTSIISDVLHKQLPIAIETDEVVSQEMDKLNQLHSRLKDQLAQTEQQITIAKVNLSEFVTSHFTDLIMQAKGCSIETFGDFCEREIGSEGIVLNQKLQGEFDRQIGAITLSVEKMHASFDGEVSHFNTTIRNLGKKGINHALNGGLINNQTILATRDGLVSVAKTIGFDIGQALKFKPWGAANLAKGVNGALAFVGIAIEAWDSYDRYKKQEEFDQAVKETVENFENQRKELLELINSDEFKEKFFASYIELTSKLKELNQNIEESKARQETFAGWRREGKVIEDEFYALKQ</sequence>
<dbReference type="RefSeq" id="WP_088531131.1">
    <property type="nucleotide sequence ID" value="NZ_CP021646.1"/>
</dbReference>
<dbReference type="NCBIfam" id="NF041922">
    <property type="entry name" value="DLP_LeoA_gen"/>
    <property type="match status" value="1"/>
</dbReference>
<dbReference type="InterPro" id="IPR027417">
    <property type="entry name" value="P-loop_NTPase"/>
</dbReference>
<proteinExistence type="predicted"/>
<dbReference type="Pfam" id="PF01926">
    <property type="entry name" value="MMR_HSR1"/>
    <property type="match status" value="1"/>
</dbReference>
<feature type="domain" description="Dynamin-like helical" evidence="3">
    <location>
        <begin position="209"/>
        <end position="542"/>
    </location>
</feature>
<protein>
    <submittedName>
        <fullName evidence="4">Labile enterotoxin output A</fullName>
    </submittedName>
</protein>
<feature type="coiled-coil region" evidence="1">
    <location>
        <begin position="486"/>
        <end position="540"/>
    </location>
</feature>
<dbReference type="AlphaFoldDB" id="A0AAD0W465"/>
<evidence type="ECO:0000259" key="2">
    <source>
        <dbReference type="Pfam" id="PF01926"/>
    </source>
</evidence>
<evidence type="ECO:0000313" key="4">
    <source>
        <dbReference type="EMBL" id="AXR01713.1"/>
    </source>
</evidence>
<dbReference type="InterPro" id="IPR040576">
    <property type="entry name" value="DLP_helical"/>
</dbReference>